<dbReference type="Proteomes" id="UP000304951">
    <property type="component" value="Unassembled WGS sequence"/>
</dbReference>
<accession>A0A4S8ZQV2</accession>
<dbReference type="SUPFAM" id="SSF52499">
    <property type="entry name" value="Isochorismatase-like hydrolases"/>
    <property type="match status" value="1"/>
</dbReference>
<dbReference type="Proteomes" id="UP000308802">
    <property type="component" value="Unassembled WGS sequence"/>
</dbReference>
<gene>
    <name evidence="5" type="ORF">D6D19_08862</name>
    <name evidence="4" type="ORF">D6D28_05276</name>
</gene>
<proteinExistence type="inferred from homology"/>
<dbReference type="EMBL" id="QZAO01000443">
    <property type="protein sequence ID" value="THW68549.1"/>
    <property type="molecule type" value="Genomic_DNA"/>
</dbReference>
<dbReference type="InterPro" id="IPR000868">
    <property type="entry name" value="Isochorismatase-like_dom"/>
</dbReference>
<evidence type="ECO:0000313" key="4">
    <source>
        <dbReference type="EMBL" id="THV70279.1"/>
    </source>
</evidence>
<evidence type="ECO:0000256" key="2">
    <source>
        <dbReference type="ARBA" id="ARBA00022801"/>
    </source>
</evidence>
<dbReference type="GO" id="GO:0016787">
    <property type="term" value="F:hydrolase activity"/>
    <property type="evidence" value="ECO:0007669"/>
    <property type="project" value="UniProtKB-KW"/>
</dbReference>
<comment type="caution">
    <text evidence="5">The sequence shown here is derived from an EMBL/GenBank/DDBJ whole genome shotgun (WGS) entry which is preliminary data.</text>
</comment>
<evidence type="ECO:0000313" key="6">
    <source>
        <dbReference type="Proteomes" id="UP000304951"/>
    </source>
</evidence>
<comment type="similarity">
    <text evidence="1">Belongs to the isochorismatase family.</text>
</comment>
<evidence type="ECO:0000256" key="1">
    <source>
        <dbReference type="ARBA" id="ARBA00006336"/>
    </source>
</evidence>
<evidence type="ECO:0000313" key="7">
    <source>
        <dbReference type="Proteomes" id="UP000308802"/>
    </source>
</evidence>
<evidence type="ECO:0000259" key="3">
    <source>
        <dbReference type="Pfam" id="PF00857"/>
    </source>
</evidence>
<sequence>MRWRSKKTIDNQIQLSPARIPPAPPSIMSSATSFRQLIGMQPSTASVADSTLIIIDAQNEYAEGKLKCSNTASSRKVIASLLEKYREGNGKIVHVVHDTPDGAPVFTPGTKLAEEFDELAPKDGEKVIHKNYPSSFAGTDLHKHLGGGKIVLTGYMAHVCVSTTARQGAELGYDVVCVEDAIGDRSIPGVEAEELTKTALNEIADAFGTVVQSKDIK</sequence>
<dbReference type="Gene3D" id="3.40.50.850">
    <property type="entry name" value="Isochorismatase-like"/>
    <property type="match status" value="1"/>
</dbReference>
<dbReference type="EMBL" id="QZAF01000207">
    <property type="protein sequence ID" value="THV70279.1"/>
    <property type="molecule type" value="Genomic_DNA"/>
</dbReference>
<name>A0A4S8ZQV2_AURPU</name>
<dbReference type="InterPro" id="IPR050272">
    <property type="entry name" value="Isochorismatase-like_hydrls"/>
</dbReference>
<feature type="domain" description="Isochorismatase-like" evidence="3">
    <location>
        <begin position="51"/>
        <end position="214"/>
    </location>
</feature>
<organism evidence="5 7">
    <name type="scientific">Aureobasidium pullulans</name>
    <name type="common">Black yeast</name>
    <name type="synonym">Pullularia pullulans</name>
    <dbReference type="NCBI Taxonomy" id="5580"/>
    <lineage>
        <taxon>Eukaryota</taxon>
        <taxon>Fungi</taxon>
        <taxon>Dikarya</taxon>
        <taxon>Ascomycota</taxon>
        <taxon>Pezizomycotina</taxon>
        <taxon>Dothideomycetes</taxon>
        <taxon>Dothideomycetidae</taxon>
        <taxon>Dothideales</taxon>
        <taxon>Saccotheciaceae</taxon>
        <taxon>Aureobasidium</taxon>
    </lineage>
</organism>
<dbReference type="AlphaFoldDB" id="A0A4S8ZQV2"/>
<keyword evidence="2" id="KW-0378">Hydrolase</keyword>
<dbReference type="InterPro" id="IPR036380">
    <property type="entry name" value="Isochorismatase-like_sf"/>
</dbReference>
<reference evidence="6 7" key="1">
    <citation type="submission" date="2018-10" db="EMBL/GenBank/DDBJ databases">
        <title>Fifty Aureobasidium pullulans genomes reveal a recombining polyextremotolerant generalist.</title>
        <authorList>
            <person name="Gostincar C."/>
            <person name="Turk M."/>
            <person name="Zajc J."/>
            <person name="Gunde-Cimerman N."/>
        </authorList>
    </citation>
    <scope>NUCLEOTIDE SEQUENCE [LARGE SCALE GENOMIC DNA]</scope>
    <source>
        <strain evidence="5 7">EXF-10659</strain>
        <strain evidence="4 6">EXF-11900</strain>
    </source>
</reference>
<dbReference type="Pfam" id="PF00857">
    <property type="entry name" value="Isochorismatase"/>
    <property type="match status" value="1"/>
</dbReference>
<dbReference type="PANTHER" id="PTHR43540:SF15">
    <property type="entry name" value="BLR5631 PROTEIN"/>
    <property type="match status" value="1"/>
</dbReference>
<dbReference type="PANTHER" id="PTHR43540">
    <property type="entry name" value="PEROXYUREIDOACRYLATE/UREIDOACRYLATE AMIDOHYDROLASE-RELATED"/>
    <property type="match status" value="1"/>
</dbReference>
<evidence type="ECO:0000313" key="5">
    <source>
        <dbReference type="EMBL" id="THW68549.1"/>
    </source>
</evidence>
<protein>
    <submittedName>
        <fullName evidence="5">Isochorismatase</fullName>
    </submittedName>
</protein>